<proteinExistence type="predicted"/>
<reference evidence="3 4" key="1">
    <citation type="journal article" date="2021" name="Elife">
        <title>Chloroplast acquisition without the gene transfer in kleptoplastic sea slugs, Plakobranchus ocellatus.</title>
        <authorList>
            <person name="Maeda T."/>
            <person name="Takahashi S."/>
            <person name="Yoshida T."/>
            <person name="Shimamura S."/>
            <person name="Takaki Y."/>
            <person name="Nagai Y."/>
            <person name="Toyoda A."/>
            <person name="Suzuki Y."/>
            <person name="Arimoto A."/>
            <person name="Ishii H."/>
            <person name="Satoh N."/>
            <person name="Nishiyama T."/>
            <person name="Hasebe M."/>
            <person name="Maruyama T."/>
            <person name="Minagawa J."/>
            <person name="Obokata J."/>
            <person name="Shigenobu S."/>
        </authorList>
    </citation>
    <scope>NUCLEOTIDE SEQUENCE [LARGE SCALE GENOMIC DNA]</scope>
</reference>
<feature type="domain" description="Integrase zinc-binding" evidence="2">
    <location>
        <begin position="147"/>
        <end position="198"/>
    </location>
</feature>
<dbReference type="Pfam" id="PF17921">
    <property type="entry name" value="Integrase_H2C2"/>
    <property type="match status" value="1"/>
</dbReference>
<comment type="caution">
    <text evidence="3">The sequence shown here is derived from an EMBL/GenBank/DDBJ whole genome shotgun (WGS) entry which is preliminary data.</text>
</comment>
<dbReference type="Proteomes" id="UP000735302">
    <property type="component" value="Unassembled WGS sequence"/>
</dbReference>
<dbReference type="InterPro" id="IPR050951">
    <property type="entry name" value="Retrovirus_Pol_polyprotein"/>
</dbReference>
<feature type="compositionally biased region" description="Basic and acidic residues" evidence="1">
    <location>
        <begin position="212"/>
        <end position="238"/>
    </location>
</feature>
<keyword evidence="4" id="KW-1185">Reference proteome</keyword>
<evidence type="ECO:0000259" key="2">
    <source>
        <dbReference type="Pfam" id="PF17921"/>
    </source>
</evidence>
<evidence type="ECO:0000313" key="3">
    <source>
        <dbReference type="EMBL" id="GFO20022.1"/>
    </source>
</evidence>
<gene>
    <name evidence="3" type="ORF">PoB_004652700</name>
</gene>
<dbReference type="EMBL" id="BLXT01005122">
    <property type="protein sequence ID" value="GFO20022.1"/>
    <property type="molecule type" value="Genomic_DNA"/>
</dbReference>
<accession>A0AAV4BKV8</accession>
<name>A0AAV4BKV8_9GAST</name>
<evidence type="ECO:0000313" key="4">
    <source>
        <dbReference type="Proteomes" id="UP000735302"/>
    </source>
</evidence>
<feature type="compositionally biased region" description="Basic residues" evidence="1">
    <location>
        <begin position="202"/>
        <end position="211"/>
    </location>
</feature>
<dbReference type="Gene3D" id="1.10.340.70">
    <property type="match status" value="1"/>
</dbReference>
<dbReference type="PANTHER" id="PTHR37984">
    <property type="entry name" value="PROTEIN CBG26694"/>
    <property type="match status" value="1"/>
</dbReference>
<dbReference type="InterPro" id="IPR041588">
    <property type="entry name" value="Integrase_H2C2"/>
</dbReference>
<dbReference type="AlphaFoldDB" id="A0AAV4BKV8"/>
<dbReference type="FunFam" id="1.10.340.70:FF:000001">
    <property type="entry name" value="Retrovirus-related Pol polyprotein from transposon gypsy-like Protein"/>
    <property type="match status" value="1"/>
</dbReference>
<evidence type="ECO:0000256" key="1">
    <source>
        <dbReference type="SAM" id="MobiDB-lite"/>
    </source>
</evidence>
<organism evidence="3 4">
    <name type="scientific">Plakobranchus ocellatus</name>
    <dbReference type="NCBI Taxonomy" id="259542"/>
    <lineage>
        <taxon>Eukaryota</taxon>
        <taxon>Metazoa</taxon>
        <taxon>Spiralia</taxon>
        <taxon>Lophotrochozoa</taxon>
        <taxon>Mollusca</taxon>
        <taxon>Gastropoda</taxon>
        <taxon>Heterobranchia</taxon>
        <taxon>Euthyneura</taxon>
        <taxon>Panpulmonata</taxon>
        <taxon>Sacoglossa</taxon>
        <taxon>Placobranchoidea</taxon>
        <taxon>Plakobranchidae</taxon>
        <taxon>Plakobranchus</taxon>
    </lineage>
</organism>
<sequence length="238" mass="27072">MEIIHRPGKQHGNADALSRIPHVEECSSYTASSLVTALPCGGCKYCQRMQRSWGEFTEEVDDVIPLSSAVRSLAQQGPMGHIAEEQRKDKDISLMMNWLQGEEPDEGILALASPPLKHMWMNRQLFSITKDTLYRADPENGGLQLVVPQHLQEEVLRLGHDVPTAGHQGINRTKERLQRYWWYRCGSHIRRYVNTCGVRNSMKKSVRPVPRHPREGGNGEAPKKQHPRSPRDRPRESG</sequence>
<protein>
    <submittedName>
        <fullName evidence="3">KRAB-A domain-containing protein</fullName>
    </submittedName>
</protein>
<feature type="region of interest" description="Disordered" evidence="1">
    <location>
        <begin position="202"/>
        <end position="238"/>
    </location>
</feature>
<dbReference type="PANTHER" id="PTHR37984:SF5">
    <property type="entry name" value="PROTEIN NYNRIN-LIKE"/>
    <property type="match status" value="1"/>
</dbReference>